<accession>A0A848H2G8</accession>
<feature type="domain" description="HTH gntR-type" evidence="4">
    <location>
        <begin position="2"/>
        <end position="70"/>
    </location>
</feature>
<protein>
    <submittedName>
        <fullName evidence="5">FadR family transcriptional regulator</fullName>
    </submittedName>
</protein>
<dbReference type="Pfam" id="PF00392">
    <property type="entry name" value="GntR"/>
    <property type="match status" value="1"/>
</dbReference>
<keyword evidence="6" id="KW-1185">Reference proteome</keyword>
<dbReference type="InterPro" id="IPR011711">
    <property type="entry name" value="GntR_C"/>
</dbReference>
<dbReference type="CDD" id="cd07377">
    <property type="entry name" value="WHTH_GntR"/>
    <property type="match status" value="1"/>
</dbReference>
<dbReference type="GO" id="GO:0003700">
    <property type="term" value="F:DNA-binding transcription factor activity"/>
    <property type="evidence" value="ECO:0007669"/>
    <property type="project" value="InterPro"/>
</dbReference>
<dbReference type="Pfam" id="PF07729">
    <property type="entry name" value="FCD"/>
    <property type="match status" value="1"/>
</dbReference>
<dbReference type="GO" id="GO:0003677">
    <property type="term" value="F:DNA binding"/>
    <property type="evidence" value="ECO:0007669"/>
    <property type="project" value="UniProtKB-KW"/>
</dbReference>
<evidence type="ECO:0000313" key="6">
    <source>
        <dbReference type="Proteomes" id="UP000541185"/>
    </source>
</evidence>
<dbReference type="Gene3D" id="1.10.10.10">
    <property type="entry name" value="Winged helix-like DNA-binding domain superfamily/Winged helix DNA-binding domain"/>
    <property type="match status" value="1"/>
</dbReference>
<gene>
    <name evidence="5" type="ORF">HHL11_12905</name>
</gene>
<dbReference type="Proteomes" id="UP000541185">
    <property type="component" value="Unassembled WGS sequence"/>
</dbReference>
<dbReference type="SUPFAM" id="SSF46785">
    <property type="entry name" value="Winged helix' DNA-binding domain"/>
    <property type="match status" value="1"/>
</dbReference>
<dbReference type="PANTHER" id="PTHR43537:SF44">
    <property type="entry name" value="GNTR FAMILY REGULATORY PROTEIN"/>
    <property type="match status" value="1"/>
</dbReference>
<name>A0A848H2G8_9BURK</name>
<dbReference type="PRINTS" id="PR00035">
    <property type="entry name" value="HTHGNTR"/>
</dbReference>
<evidence type="ECO:0000256" key="2">
    <source>
        <dbReference type="ARBA" id="ARBA00023125"/>
    </source>
</evidence>
<dbReference type="SMART" id="SM00895">
    <property type="entry name" value="FCD"/>
    <property type="match status" value="1"/>
</dbReference>
<dbReference type="InterPro" id="IPR036390">
    <property type="entry name" value="WH_DNA-bd_sf"/>
</dbReference>
<comment type="caution">
    <text evidence="5">The sequence shown here is derived from an EMBL/GenBank/DDBJ whole genome shotgun (WGS) entry which is preliminary data.</text>
</comment>
<dbReference type="AlphaFoldDB" id="A0A848H2G8"/>
<keyword evidence="1" id="KW-0805">Transcription regulation</keyword>
<keyword evidence="3" id="KW-0804">Transcription</keyword>
<evidence type="ECO:0000259" key="4">
    <source>
        <dbReference type="PROSITE" id="PS50949"/>
    </source>
</evidence>
<reference evidence="5 6" key="1">
    <citation type="submission" date="2020-04" db="EMBL/GenBank/DDBJ databases">
        <title>Ramlibacter sp. G-1-2-2 isolated from soil.</title>
        <authorList>
            <person name="Dahal R.H."/>
        </authorList>
    </citation>
    <scope>NUCLEOTIDE SEQUENCE [LARGE SCALE GENOMIC DNA]</scope>
    <source>
        <strain evidence="5 6">G-1-2-2</strain>
    </source>
</reference>
<dbReference type="Gene3D" id="1.20.120.530">
    <property type="entry name" value="GntR ligand-binding domain-like"/>
    <property type="match status" value="1"/>
</dbReference>
<evidence type="ECO:0000313" key="5">
    <source>
        <dbReference type="EMBL" id="NML44657.1"/>
    </source>
</evidence>
<organism evidence="5 6">
    <name type="scientific">Ramlibacter agri</name>
    <dbReference type="NCBI Taxonomy" id="2728837"/>
    <lineage>
        <taxon>Bacteria</taxon>
        <taxon>Pseudomonadati</taxon>
        <taxon>Pseudomonadota</taxon>
        <taxon>Betaproteobacteria</taxon>
        <taxon>Burkholderiales</taxon>
        <taxon>Comamonadaceae</taxon>
        <taxon>Ramlibacter</taxon>
    </lineage>
</organism>
<sequence>MRNYHNQIVDALGSSIVSGEFAEGAQLPTEPQLAETYGASRLIIREAMKSLAAKGLVSIRPRTGTRVQPRALWNLFDPAVLGWHSSAPREGLIEDLMELRQAIEPLAARLAAQRATPEDIAAVREAFTAMSAATTRNVYIDADLRFHGAVVRACGNSFIMQLETALSAVWETSFQASSGKWGPDAQALKLHQQLFEALERRNPAAAEKAVLALIDRAVVRIKSNPARQA</sequence>
<proteinExistence type="predicted"/>
<dbReference type="SMART" id="SM00345">
    <property type="entry name" value="HTH_GNTR"/>
    <property type="match status" value="1"/>
</dbReference>
<dbReference type="PANTHER" id="PTHR43537">
    <property type="entry name" value="TRANSCRIPTIONAL REGULATOR, GNTR FAMILY"/>
    <property type="match status" value="1"/>
</dbReference>
<dbReference type="InterPro" id="IPR008920">
    <property type="entry name" value="TF_FadR/GntR_C"/>
</dbReference>
<keyword evidence="2" id="KW-0238">DNA-binding</keyword>
<evidence type="ECO:0000256" key="3">
    <source>
        <dbReference type="ARBA" id="ARBA00023163"/>
    </source>
</evidence>
<dbReference type="InterPro" id="IPR036388">
    <property type="entry name" value="WH-like_DNA-bd_sf"/>
</dbReference>
<dbReference type="SUPFAM" id="SSF48008">
    <property type="entry name" value="GntR ligand-binding domain-like"/>
    <property type="match status" value="1"/>
</dbReference>
<dbReference type="EMBL" id="JABBFX010000001">
    <property type="protein sequence ID" value="NML44657.1"/>
    <property type="molecule type" value="Genomic_DNA"/>
</dbReference>
<evidence type="ECO:0000256" key="1">
    <source>
        <dbReference type="ARBA" id="ARBA00023015"/>
    </source>
</evidence>
<dbReference type="PROSITE" id="PS50949">
    <property type="entry name" value="HTH_GNTR"/>
    <property type="match status" value="1"/>
</dbReference>
<dbReference type="InterPro" id="IPR000524">
    <property type="entry name" value="Tscrpt_reg_HTH_GntR"/>
</dbReference>